<dbReference type="RefSeq" id="WP_062373901.1">
    <property type="nucleotide sequence ID" value="NZ_CP007140.1"/>
</dbReference>
<dbReference type="GeneID" id="27136129"/>
<feature type="transmembrane region" description="Helical" evidence="1">
    <location>
        <begin position="334"/>
        <end position="353"/>
    </location>
</feature>
<dbReference type="PATRIC" id="fig|1432656.3.peg.2104"/>
<evidence type="ECO:0000313" key="3">
    <source>
        <dbReference type="Proteomes" id="UP000062043"/>
    </source>
</evidence>
<reference evidence="2 3" key="1">
    <citation type="submission" date="2014-01" db="EMBL/GenBank/DDBJ databases">
        <title>Genome sequencing of Thermococcus guaymasensis.</title>
        <authorList>
            <person name="Zhang X."/>
            <person name="Alvare G."/>
            <person name="Fristensky B."/>
            <person name="Chen L."/>
            <person name="Suen T."/>
            <person name="Chen Q."/>
            <person name="Ma K."/>
        </authorList>
    </citation>
    <scope>NUCLEOTIDE SEQUENCE [LARGE SCALE GENOMIC DNA]</scope>
    <source>
        <strain evidence="2 3">DSM 11113</strain>
    </source>
</reference>
<sequence length="356" mass="40313">MKRWAFITVTVFIALLAGANAATAAPYWVKPGVYIKYAAMRYDPYIEHLISEGYSPHKLRTADIFYFVPNTTYRILAYNDTYLKFSILDEREGYLTIGVRIDMSNVTVKVSVPEGKNLTPIWRQDEVIKIETLPTHIDFEGRAYKVYLRSLTITGVYRVRKSNGAVFSLNGTYYGHTFLWVDTDPDMAPKKNETFVVLPSLNWTMKVEKVSSMDRTLKTYYGEFGPPVATLSLLGPPLIIKNTVEFSTQTPDDLRYDPATGLVLSPTTLTILISPDLAAIGIPFATFLDQRAAYDDQIKEKFVWAGTLLLYDTNAEFQKVQEVPFSKAQTPLRYMFWVSLVLLGSIVAARGWGKIK</sequence>
<keyword evidence="3" id="KW-1185">Reference proteome</keyword>
<dbReference type="KEGG" id="tgy:X802_10755"/>
<keyword evidence="1" id="KW-1133">Transmembrane helix</keyword>
<keyword evidence="1" id="KW-0472">Membrane</keyword>
<evidence type="ECO:0000256" key="1">
    <source>
        <dbReference type="SAM" id="Phobius"/>
    </source>
</evidence>
<dbReference type="STRING" id="1432656.X802_10755"/>
<name>A0A0X1KNP9_9EURY</name>
<accession>A0A0X1KNP9</accession>
<dbReference type="Proteomes" id="UP000062043">
    <property type="component" value="Chromosome"/>
</dbReference>
<organism evidence="2 3">
    <name type="scientific">Thermococcus guaymasensis DSM 11113</name>
    <dbReference type="NCBI Taxonomy" id="1432656"/>
    <lineage>
        <taxon>Archaea</taxon>
        <taxon>Methanobacteriati</taxon>
        <taxon>Methanobacteriota</taxon>
        <taxon>Thermococci</taxon>
        <taxon>Thermococcales</taxon>
        <taxon>Thermococcaceae</taxon>
        <taxon>Thermococcus</taxon>
    </lineage>
</organism>
<keyword evidence="1" id="KW-0812">Transmembrane</keyword>
<proteinExistence type="predicted"/>
<evidence type="ECO:0000313" key="2">
    <source>
        <dbReference type="EMBL" id="AJC72840.1"/>
    </source>
</evidence>
<protein>
    <submittedName>
        <fullName evidence="2">Uncharacterized protein</fullName>
    </submittedName>
</protein>
<dbReference type="EMBL" id="CP007140">
    <property type="protein sequence ID" value="AJC72840.1"/>
    <property type="molecule type" value="Genomic_DNA"/>
</dbReference>
<dbReference type="OrthoDB" id="97597at2157"/>
<gene>
    <name evidence="2" type="ORF">X802_10755</name>
</gene>
<dbReference type="AlphaFoldDB" id="A0A0X1KNP9"/>